<name>A0A6P3XUT5_DINQU</name>
<dbReference type="RefSeq" id="XP_014482315.1">
    <property type="nucleotide sequence ID" value="XM_014626829.1"/>
</dbReference>
<dbReference type="PROSITE" id="PS50835">
    <property type="entry name" value="IG_LIKE"/>
    <property type="match status" value="1"/>
</dbReference>
<reference evidence="5" key="1">
    <citation type="submission" date="2025-08" db="UniProtKB">
        <authorList>
            <consortium name="RefSeq"/>
        </authorList>
    </citation>
    <scope>IDENTIFICATION</scope>
</reference>
<keyword evidence="2" id="KW-1133">Transmembrane helix</keyword>
<feature type="region of interest" description="Disordered" evidence="1">
    <location>
        <begin position="362"/>
        <end position="391"/>
    </location>
</feature>
<feature type="compositionally biased region" description="Basic and acidic residues" evidence="1">
    <location>
        <begin position="449"/>
        <end position="468"/>
    </location>
</feature>
<evidence type="ECO:0000256" key="2">
    <source>
        <dbReference type="SAM" id="Phobius"/>
    </source>
</evidence>
<keyword evidence="4" id="KW-1185">Reference proteome</keyword>
<feature type="compositionally biased region" description="Basic and acidic residues" evidence="1">
    <location>
        <begin position="613"/>
        <end position="630"/>
    </location>
</feature>
<evidence type="ECO:0000259" key="3">
    <source>
        <dbReference type="PROSITE" id="PS50835"/>
    </source>
</evidence>
<feature type="transmembrane region" description="Helical" evidence="2">
    <location>
        <begin position="81"/>
        <end position="103"/>
    </location>
</feature>
<feature type="transmembrane region" description="Helical" evidence="2">
    <location>
        <begin position="20"/>
        <end position="37"/>
    </location>
</feature>
<feature type="compositionally biased region" description="Polar residues" evidence="1">
    <location>
        <begin position="560"/>
        <end position="571"/>
    </location>
</feature>
<feature type="compositionally biased region" description="Basic and acidic residues" evidence="1">
    <location>
        <begin position="529"/>
        <end position="550"/>
    </location>
</feature>
<dbReference type="InterPro" id="IPR007110">
    <property type="entry name" value="Ig-like_dom"/>
</dbReference>
<accession>A0A6P3XUT5</accession>
<feature type="region of interest" description="Disordered" evidence="1">
    <location>
        <begin position="527"/>
        <end position="594"/>
    </location>
</feature>
<evidence type="ECO:0000313" key="4">
    <source>
        <dbReference type="Proteomes" id="UP000515204"/>
    </source>
</evidence>
<feature type="compositionally biased region" description="Polar residues" evidence="1">
    <location>
        <begin position="1385"/>
        <end position="1394"/>
    </location>
</feature>
<proteinExistence type="predicted"/>
<keyword evidence="2" id="KW-0472">Membrane</keyword>
<organism evidence="4 5">
    <name type="scientific">Dinoponera quadriceps</name>
    <name type="common">South American ant</name>
    <dbReference type="NCBI Taxonomy" id="609295"/>
    <lineage>
        <taxon>Eukaryota</taxon>
        <taxon>Metazoa</taxon>
        <taxon>Ecdysozoa</taxon>
        <taxon>Arthropoda</taxon>
        <taxon>Hexapoda</taxon>
        <taxon>Insecta</taxon>
        <taxon>Pterygota</taxon>
        <taxon>Neoptera</taxon>
        <taxon>Endopterygota</taxon>
        <taxon>Hymenoptera</taxon>
        <taxon>Apocrita</taxon>
        <taxon>Aculeata</taxon>
        <taxon>Formicoidea</taxon>
        <taxon>Formicidae</taxon>
        <taxon>Ponerinae</taxon>
        <taxon>Ponerini</taxon>
        <taxon>Dinoponera</taxon>
    </lineage>
</organism>
<feature type="domain" description="Ig-like" evidence="3">
    <location>
        <begin position="947"/>
        <end position="1047"/>
    </location>
</feature>
<keyword evidence="2" id="KW-0812">Transmembrane</keyword>
<feature type="transmembrane region" description="Helical" evidence="2">
    <location>
        <begin position="110"/>
        <end position="137"/>
    </location>
</feature>
<dbReference type="GeneID" id="106748375"/>
<evidence type="ECO:0000313" key="5">
    <source>
        <dbReference type="RefSeq" id="XP_014482315.1"/>
    </source>
</evidence>
<feature type="region of interest" description="Disordered" evidence="1">
    <location>
        <begin position="446"/>
        <end position="468"/>
    </location>
</feature>
<feature type="compositionally biased region" description="Polar residues" evidence="1">
    <location>
        <begin position="1403"/>
        <end position="1427"/>
    </location>
</feature>
<evidence type="ECO:0000256" key="1">
    <source>
        <dbReference type="SAM" id="MobiDB-lite"/>
    </source>
</evidence>
<dbReference type="Proteomes" id="UP000515204">
    <property type="component" value="Unplaced"/>
</dbReference>
<feature type="region of interest" description="Disordered" evidence="1">
    <location>
        <begin position="1385"/>
        <end position="1427"/>
    </location>
</feature>
<dbReference type="OrthoDB" id="6819313at2759"/>
<sequence length="1427" mass="161105">MNWFRRSRYMTFRSVRKTSLQLQILLINAVGLFNLIGNNFNWGWLKGDLQLKKIWELPVLQPDNSDVTDIDWIKTILSQIVVARFVINSVSLVAHIANIYTILMRDRQDLLIFWMVLSFVKDILLEVIVVTITLILWRNGSITTSLLVEFIAKKAIRLAISIWKWCTTLNWYMQLRKVAKLREFFESIVRRNDTGIIDTVGRAGYSLDDASLCIAIARRGKCASLLSLHESPEESSNRVKLNGVCPELRATKSLTTLIINDSYDTNGTNDHDSIGNDLSVAEKSMKMLDITAEDVMDARARIQERSYWDERYATARIFNPVENMMTRFPRDKYGIEGALRNGRAAVDNEGGDEERTADIALEKEDAAGRSSTGEEKEKDNSETVLRDGKKEISTEGWEETISLLKNGHVTSDKVKGHIAVTKSSNFNVVSGEKEEEAQEAAKIVQNPSKEYERNPKAESRSSPVKDAEAEFSPVPVGYEYKLIGEVDERKHPCRVETALAVNANGNSESSEMSSLTCHCTLSRNINSQKNKEHSRSTNVEDKSDSRDIGGKKSKGFASDIVTQGDESNGRSSALIHLGRSSKKRTQTSREYSGTEAVADWNSVSLVGSARPSGYEKRSVAGDESENRKSVQTEISESVISLSEQRTRSPDLHAVSDFESFGKETYGKFQVHGMTEASTLETYDFMLEDEKRARTRNRYDLRPNRRLSLEEREAIELRALKAYNEQTLLEDKKELEARKRYDSSLGYERSVVKVAEISKVRDLKTFEGTALFGNEVETITGKDLSRNFERSIDDLKLEVPATYKGFTFSGRNLIDGRKNDSSKHAASSARKKDTEIPMVNLDRLLNNDNVSGYPSEAGVMSCLSKTRDDTDSHFDLDDRNARHDMTRPLNLWEVTRNIKWSPHPQGIILTNKGLLDEPSENKRFRESQRDIVDNDTVSVLHNAFFFKPEITIRIFRHAQTRLEGSSPNFERREDFSVNFICRVNNEIYVQDRDSLPDSQWITEGRNNLSHSFLLNVNSNHIAEEENGHDLCIIFIGREEVSESETSIAGDLAEPRGNMHLSVEDVQATNILVFDANCQTDRAINDNLPVQFIISVLRNFGIEVSQESIRDVLAGQIEEYGGASDVAVINDFPSHVFHTAGVNSVGRNNYTYDQISSSQGYNNDMIEEKNPEILCLNNNGSDNLSATSSVKSLKYDNYYDLQDEKYLSAIDINVKDKVSENNLSFVNVDNDVTSRSSNFDNNDDDDRQLGYLNDEKEENEFNLTLENSTEISPTKTLSLVNSYSQTSILKSIGEELQKLTQLSNENFQATSENVKRKPISNSDIKSNDNILQSRNIEILKLTSTTQNGIRNKNECRPIYGRTKDFLTDQFLGIYSSDESDINSLLERNSSEPTVNGGSLMEEFSNDTIPPRTSSNIFADNSSHSLDNEN</sequence>
<feature type="region of interest" description="Disordered" evidence="1">
    <location>
        <begin position="607"/>
        <end position="632"/>
    </location>
</feature>
<dbReference type="KEGG" id="dqu:106748375"/>
<gene>
    <name evidence="5" type="primary">LOC106748375</name>
</gene>
<protein>
    <submittedName>
        <fullName evidence="5">Uncharacterized protein LOC106748375</fullName>
    </submittedName>
</protein>